<reference evidence="3 4" key="1">
    <citation type="submission" date="2017-03" db="EMBL/GenBank/DDBJ databases">
        <title>An alternative strategy for trypanosome survival in the mammalian bloodstream revealed through genome and transcriptome analysis of the ubiquitous bovine parasite Trypanosoma (Megatrypanum) theileri.</title>
        <authorList>
            <person name="Kelly S."/>
            <person name="Ivens A."/>
            <person name="Mott A."/>
            <person name="O'Neill E."/>
            <person name="Emms D."/>
            <person name="Macleod O."/>
            <person name="Voorheis P."/>
            <person name="Matthews J."/>
            <person name="Matthews K."/>
            <person name="Carrington M."/>
        </authorList>
    </citation>
    <scope>NUCLEOTIDE SEQUENCE [LARGE SCALE GENOMIC DNA]</scope>
    <source>
        <strain evidence="3">Edinburgh</strain>
    </source>
</reference>
<dbReference type="EMBL" id="NBCO01000025">
    <property type="protein sequence ID" value="ORC86939.1"/>
    <property type="molecule type" value="Genomic_DNA"/>
</dbReference>
<dbReference type="OrthoDB" id="448087at2759"/>
<name>A0A1X0NRY0_9TRYP</name>
<keyword evidence="4" id="KW-1185">Reference proteome</keyword>
<feature type="coiled-coil region" evidence="2">
    <location>
        <begin position="369"/>
        <end position="487"/>
    </location>
</feature>
<dbReference type="PANTHER" id="PTHR21549">
    <property type="entry name" value="MUTATED IN BLADDER CANCER 1"/>
    <property type="match status" value="1"/>
</dbReference>
<sequence>MPPKMTPAQRHRSHILASSVEAQEAAIMEWRAKSQEDEKTLRCISSKIKGHKKSVEKTRRGGRWLAEHNSLNREAISCELDFEKAWTSCAALLPEVLSRERDGQEYRYAELLKMLGTPILNLRKQLHSLSQEKGNHIFEDLETMRKELLALRDHFSEAKKMVDAEAEDLLQRQGTEEEGEEMSQEMPLEVFHKEVQSTMDTFESLCAEKCGNEHKDLIETYRTAIETEVENAKSQLLRIKGASTANIFPTGDLRTVSLIMKTFNSVPETGGETSTVSEDLYNNIHQILPHLPRTSLRLVVDEVLRQKRERVQVRSIMLYYRRKISELLESFEKAIAAEEEIVKLQVSIQEESRLRGERQQKTHEELARLRALREERDAIRRNEEEAKRMEEEKKQQEILRIREAEFQERLKRLQLYQEQQKLLQEKERAVQQAAAEEEELKKMMQREHNAKRVEERRLEYEEKCRQRKKHQQEVEELKAAREKNLENFFKGVERRLGVTSDPERVLQGTVSSQQSVPFVSSSQAAKVTVNGYTMNDVMRDPRFRLQIALMEAGLHQTPYGREVMCRGFHVPAAQRPSDENPFRMKY</sequence>
<comment type="caution">
    <text evidence="3">The sequence shown here is derived from an EMBL/GenBank/DDBJ whole genome shotgun (WGS) entry which is preliminary data.</text>
</comment>
<dbReference type="InterPro" id="IPR039902">
    <property type="entry name" value="CCDC148/CCDC112"/>
</dbReference>
<evidence type="ECO:0000256" key="1">
    <source>
        <dbReference type="ARBA" id="ARBA00023054"/>
    </source>
</evidence>
<dbReference type="PANTHER" id="PTHR21549:SF1">
    <property type="entry name" value="COILED-COIL DOMAIN-CONTAINING PROTEIN 148"/>
    <property type="match status" value="1"/>
</dbReference>
<evidence type="ECO:0000256" key="2">
    <source>
        <dbReference type="SAM" id="Coils"/>
    </source>
</evidence>
<proteinExistence type="predicted"/>
<dbReference type="GeneID" id="39987606"/>
<dbReference type="VEuPathDB" id="TriTrypDB:TM35_000252350"/>
<evidence type="ECO:0000313" key="4">
    <source>
        <dbReference type="Proteomes" id="UP000192257"/>
    </source>
</evidence>
<gene>
    <name evidence="3" type="ORF">TM35_000252350</name>
</gene>
<organism evidence="3 4">
    <name type="scientific">Trypanosoma theileri</name>
    <dbReference type="NCBI Taxonomy" id="67003"/>
    <lineage>
        <taxon>Eukaryota</taxon>
        <taxon>Discoba</taxon>
        <taxon>Euglenozoa</taxon>
        <taxon>Kinetoplastea</taxon>
        <taxon>Metakinetoplastina</taxon>
        <taxon>Trypanosomatida</taxon>
        <taxon>Trypanosomatidae</taxon>
        <taxon>Trypanosoma</taxon>
    </lineage>
</organism>
<accession>A0A1X0NRY0</accession>
<keyword evidence="1 2" id="KW-0175">Coiled coil</keyword>
<dbReference type="RefSeq" id="XP_028881005.1">
    <property type="nucleotide sequence ID" value="XM_029027826.1"/>
</dbReference>
<dbReference type="Proteomes" id="UP000192257">
    <property type="component" value="Unassembled WGS sequence"/>
</dbReference>
<protein>
    <submittedName>
        <fullName evidence="3">Coiled-coil domain protein</fullName>
    </submittedName>
</protein>
<evidence type="ECO:0000313" key="3">
    <source>
        <dbReference type="EMBL" id="ORC86939.1"/>
    </source>
</evidence>
<dbReference type="AlphaFoldDB" id="A0A1X0NRY0"/>